<dbReference type="SUPFAM" id="SSF53850">
    <property type="entry name" value="Periplasmic binding protein-like II"/>
    <property type="match status" value="1"/>
</dbReference>
<dbReference type="Gene3D" id="3.40.190.10">
    <property type="entry name" value="Periplasmic binding protein-like II"/>
    <property type="match status" value="2"/>
</dbReference>
<keyword evidence="3 4" id="KW-0732">Signal</keyword>
<dbReference type="RefSeq" id="WP_008722451.1">
    <property type="nucleotide sequence ID" value="NZ_JH994110.1"/>
</dbReference>
<reference evidence="6 7" key="1">
    <citation type="submission" date="2012-07" db="EMBL/GenBank/DDBJ databases">
        <title>Genome sequence of Brachyspira sp. 30446, isolated from a pig with mucohaemorrhagic colitis.</title>
        <authorList>
            <person name="Rubin J.E."/>
            <person name="Fernando C."/>
            <person name="Harding J.C.S."/>
            <person name="Hill J.E."/>
        </authorList>
    </citation>
    <scope>NUCLEOTIDE SEQUENCE [LARGE SCALE GENOMIC DNA]</scope>
    <source>
        <strain evidence="6 7">30446</strain>
    </source>
</reference>
<evidence type="ECO:0000256" key="1">
    <source>
        <dbReference type="ARBA" id="ARBA00004418"/>
    </source>
</evidence>
<dbReference type="Pfam" id="PF09084">
    <property type="entry name" value="NMT1"/>
    <property type="match status" value="1"/>
</dbReference>
<proteinExistence type="inferred from homology"/>
<dbReference type="PANTHER" id="PTHR30024">
    <property type="entry name" value="ALIPHATIC SULFONATES-BINDING PROTEIN-RELATED"/>
    <property type="match status" value="1"/>
</dbReference>
<protein>
    <submittedName>
        <fullName evidence="6">Nitrogenase cofactor biosynthesis protein NifB</fullName>
    </submittedName>
</protein>
<dbReference type="InterPro" id="IPR015168">
    <property type="entry name" value="SsuA/THI5"/>
</dbReference>
<feature type="chain" id="PRO_5015440508" evidence="4">
    <location>
        <begin position="20"/>
        <end position="326"/>
    </location>
</feature>
<gene>
    <name evidence="6" type="ORF">A966_03580</name>
</gene>
<dbReference type="PROSITE" id="PS51257">
    <property type="entry name" value="PROKAR_LIPOPROTEIN"/>
    <property type="match status" value="1"/>
</dbReference>
<organism evidence="6 7">
    <name type="scientific">Brachyspira hampsonii 30446</name>
    <dbReference type="NCBI Taxonomy" id="1289135"/>
    <lineage>
        <taxon>Bacteria</taxon>
        <taxon>Pseudomonadati</taxon>
        <taxon>Spirochaetota</taxon>
        <taxon>Spirochaetia</taxon>
        <taxon>Brachyspirales</taxon>
        <taxon>Brachyspiraceae</taxon>
        <taxon>Brachyspira</taxon>
    </lineage>
</organism>
<dbReference type="Proteomes" id="UP000011663">
    <property type="component" value="Unassembled WGS sequence"/>
</dbReference>
<evidence type="ECO:0000313" key="7">
    <source>
        <dbReference type="Proteomes" id="UP000011663"/>
    </source>
</evidence>
<feature type="domain" description="SsuA/THI5-like" evidence="5">
    <location>
        <begin position="69"/>
        <end position="265"/>
    </location>
</feature>
<comment type="caution">
    <text evidence="6">The sequence shown here is derived from an EMBL/GenBank/DDBJ whole genome shotgun (WGS) entry which is preliminary data.</text>
</comment>
<evidence type="ECO:0000313" key="6">
    <source>
        <dbReference type="EMBL" id="EKV57644.1"/>
    </source>
</evidence>
<comment type="similarity">
    <text evidence="2">Belongs to the bacterial solute-binding protein SsuA/TauA family.</text>
</comment>
<dbReference type="OrthoDB" id="9814375at2"/>
<evidence type="ECO:0000256" key="2">
    <source>
        <dbReference type="ARBA" id="ARBA00010742"/>
    </source>
</evidence>
<dbReference type="AlphaFoldDB" id="A0A2U4FDP1"/>
<dbReference type="GeneID" id="66487173"/>
<accession>A0A2U4FDP1</accession>
<dbReference type="STRING" id="1289135.A966_03580"/>
<dbReference type="EMBL" id="ALNZ01000017">
    <property type="protein sequence ID" value="EKV57644.1"/>
    <property type="molecule type" value="Genomic_DNA"/>
</dbReference>
<evidence type="ECO:0000256" key="4">
    <source>
        <dbReference type="SAM" id="SignalP"/>
    </source>
</evidence>
<evidence type="ECO:0000256" key="3">
    <source>
        <dbReference type="ARBA" id="ARBA00022729"/>
    </source>
</evidence>
<dbReference type="GO" id="GO:0042597">
    <property type="term" value="C:periplasmic space"/>
    <property type="evidence" value="ECO:0007669"/>
    <property type="project" value="UniProtKB-SubCell"/>
</dbReference>
<comment type="subcellular location">
    <subcellularLocation>
        <location evidence="1">Periplasm</location>
    </subcellularLocation>
</comment>
<dbReference type="CDD" id="cd01008">
    <property type="entry name" value="PBP2_NrtA_SsuA_CpmA_like"/>
    <property type="match status" value="1"/>
</dbReference>
<dbReference type="PANTHER" id="PTHR30024:SF47">
    <property type="entry name" value="TAURINE-BINDING PERIPLASMIC PROTEIN"/>
    <property type="match status" value="1"/>
</dbReference>
<sequence>MKKQIFFKTIITVFILLFAVSCNNNKSSNNSNSSSTNFTAKKIAITYVKSPLNVPSIVEKEKAIFSNTFSKYNIPVTYSELTTGPEQTQALASGDIQFLYAVGATSVILAKANGADIKIINMYSRSPKAFTLFSQKGTSFTTADEVRGKKIAGPKGTILHELLTAYLNTLGLKESDVEFISMGIPESQAALVGGSVDMALLAGPSAYNMIKDGYNVVTTGEGLVDATIAVATSESFYNSNKVLVDDFINAQREVLSYIENNYDEAMAISAKETGLSDEAVKEMYTMYDFSIDITDNDINSMKKTEEFMRNNNMIETEVNIDDLIIK</sequence>
<feature type="signal peptide" evidence="4">
    <location>
        <begin position="1"/>
        <end position="19"/>
    </location>
</feature>
<name>A0A2U4FDP1_9SPIR</name>
<evidence type="ECO:0000259" key="5">
    <source>
        <dbReference type="Pfam" id="PF09084"/>
    </source>
</evidence>